<evidence type="ECO:0000256" key="4">
    <source>
        <dbReference type="ARBA" id="ARBA00022989"/>
    </source>
</evidence>
<evidence type="ECO:0000256" key="1">
    <source>
        <dbReference type="ARBA" id="ARBA00004651"/>
    </source>
</evidence>
<dbReference type="Pfam" id="PF13567">
    <property type="entry name" value="DUF4131"/>
    <property type="match status" value="1"/>
</dbReference>
<gene>
    <name evidence="9" type="ORF">GGD46_004822</name>
</gene>
<keyword evidence="2" id="KW-1003">Cell membrane</keyword>
<dbReference type="Proteomes" id="UP000565576">
    <property type="component" value="Unassembled WGS sequence"/>
</dbReference>
<dbReference type="Pfam" id="PF03772">
    <property type="entry name" value="Competence"/>
    <property type="match status" value="1"/>
</dbReference>
<feature type="transmembrane region" description="Helical" evidence="6">
    <location>
        <begin position="359"/>
        <end position="377"/>
    </location>
</feature>
<evidence type="ECO:0000313" key="9">
    <source>
        <dbReference type="EMBL" id="MBB6487519.1"/>
    </source>
</evidence>
<evidence type="ECO:0000313" key="10">
    <source>
        <dbReference type="Proteomes" id="UP000565576"/>
    </source>
</evidence>
<dbReference type="InterPro" id="IPR025405">
    <property type="entry name" value="DUF4131"/>
</dbReference>
<comment type="subcellular location">
    <subcellularLocation>
        <location evidence="1">Cell membrane</location>
        <topology evidence="1">Multi-pass membrane protein</topology>
    </subcellularLocation>
</comment>
<evidence type="ECO:0000256" key="5">
    <source>
        <dbReference type="ARBA" id="ARBA00023136"/>
    </source>
</evidence>
<keyword evidence="5 6" id="KW-0472">Membrane</keyword>
<feature type="transmembrane region" description="Helical" evidence="6">
    <location>
        <begin position="591"/>
        <end position="609"/>
    </location>
</feature>
<comment type="caution">
    <text evidence="9">The sequence shown here is derived from an EMBL/GenBank/DDBJ whole genome shotgun (WGS) entry which is preliminary data.</text>
</comment>
<evidence type="ECO:0000256" key="6">
    <source>
        <dbReference type="SAM" id="Phobius"/>
    </source>
</evidence>
<dbReference type="AlphaFoldDB" id="A0A7X0IUT5"/>
<feature type="transmembrane region" description="Helical" evidence="6">
    <location>
        <begin position="407"/>
        <end position="425"/>
    </location>
</feature>
<feature type="domain" description="DUF4131" evidence="8">
    <location>
        <begin position="99"/>
        <end position="252"/>
    </location>
</feature>
<proteinExistence type="predicted"/>
<dbReference type="GO" id="GO:0005886">
    <property type="term" value="C:plasma membrane"/>
    <property type="evidence" value="ECO:0007669"/>
    <property type="project" value="UniProtKB-SubCell"/>
</dbReference>
<feature type="transmembrane region" description="Helical" evidence="6">
    <location>
        <begin position="99"/>
        <end position="115"/>
    </location>
</feature>
<dbReference type="InterPro" id="IPR052159">
    <property type="entry name" value="Competence_DNA_uptake"/>
</dbReference>
<organism evidence="9 10">
    <name type="scientific">Rhizobium lusitanum</name>
    <dbReference type="NCBI Taxonomy" id="293958"/>
    <lineage>
        <taxon>Bacteria</taxon>
        <taxon>Pseudomonadati</taxon>
        <taxon>Pseudomonadota</taxon>
        <taxon>Alphaproteobacteria</taxon>
        <taxon>Hyphomicrobiales</taxon>
        <taxon>Rhizobiaceae</taxon>
        <taxon>Rhizobium/Agrobacterium group</taxon>
        <taxon>Rhizobium</taxon>
    </lineage>
</organism>
<name>A0A7X0IUT5_9HYPH</name>
<sequence>MPNLEAPEQQEDGRDLALPSLDRHAVASITLRIKTGQRERTQDQVSLIARFYLALGRMRVAIGRLIEEEAVHGRAILLAPIYMGVGAIFWFTFDSDPPLQTVLAALLLLTCGFVFKREAGRLLRHLLFAGMLTSLGMALAHWESWRASTIMLDSAVTTTVTGRIERRETYDNGRWRYVVKVETTEKPSIHRPPERVTIFVRKQAEPFNLGDRIQVRARLTPPAGPALLRLNDFAFSAYFNGIGANGFAYGPPILLSLSGDNSEASWLAKADIWLAGLRNSIGDRIRRTLPGDTGAFAAALVTDERRAISDDTTEALRVAGLTHIIAISGLNMALSAGIFYVGLRYLFSLFSGLAQAYPTKKIAAFGALLTVTAYYLISGFGVSAERAFIMMAIMLVAVLFDRPSLSLRNVALSAIVILILSPSQVLGPSFQMSYAATLALVSGYTLWKRRPHRENMLSRFRFLGPLLFVARFFSGILSTSFIGGASTAIFSIEHFHRLATYGLPANLAAMPIVSFIVMPFGMAAMLMMPFGLDGPFWKVTGEGLELVILVAKTVAGWGGDITFGRQPPWLMPTFIAGFLMMSVLRTKLRHLGLLLALATIGAAALGSGVSKPDLMISEDGVLVALRQDNILATNRERPQAFIFEQWQKALVAFEHQPPTMLVADSSLPKISKAERRRRLNDDEQKAVRGAMEDALDRTMQGSFACQKGAWCVAMLENGAVLVTIENAAYLPPACDTANIVVTSIRLRLDHCRSGATLYTGATLRRTGSIEMDLSGDKPTVLTAFEDPQRPWTRHRTYDWRTGTFGAPIAPVSPVSDNAE</sequence>
<dbReference type="InterPro" id="IPR004477">
    <property type="entry name" value="ComEC_N"/>
</dbReference>
<evidence type="ECO:0000259" key="7">
    <source>
        <dbReference type="Pfam" id="PF03772"/>
    </source>
</evidence>
<accession>A0A7X0IUT5</accession>
<evidence type="ECO:0000259" key="8">
    <source>
        <dbReference type="Pfam" id="PF13567"/>
    </source>
</evidence>
<feature type="transmembrane region" description="Helical" evidence="6">
    <location>
        <begin position="324"/>
        <end position="347"/>
    </location>
</feature>
<dbReference type="EMBL" id="JACHBG010000014">
    <property type="protein sequence ID" value="MBB6487519.1"/>
    <property type="molecule type" value="Genomic_DNA"/>
</dbReference>
<reference evidence="9 10" key="1">
    <citation type="submission" date="2020-08" db="EMBL/GenBank/DDBJ databases">
        <title>Genomic Encyclopedia of Type Strains, Phase IV (KMG-V): Genome sequencing to study the core and pangenomes of soil and plant-associated prokaryotes.</title>
        <authorList>
            <person name="Whitman W."/>
        </authorList>
    </citation>
    <scope>NUCLEOTIDE SEQUENCE [LARGE SCALE GENOMIC DNA]</scope>
    <source>
        <strain evidence="9 10">SEMIA 4060</strain>
    </source>
</reference>
<keyword evidence="4 6" id="KW-1133">Transmembrane helix</keyword>
<dbReference type="PANTHER" id="PTHR30619">
    <property type="entry name" value="DNA INTERNALIZATION/COMPETENCE PROTEIN COMEC/REC2"/>
    <property type="match status" value="1"/>
</dbReference>
<dbReference type="PANTHER" id="PTHR30619:SF1">
    <property type="entry name" value="RECOMBINATION PROTEIN 2"/>
    <property type="match status" value="1"/>
</dbReference>
<feature type="transmembrane region" description="Helical" evidence="6">
    <location>
        <begin position="512"/>
        <end position="532"/>
    </location>
</feature>
<protein>
    <submittedName>
        <fullName evidence="9">ComEC/Rec2-related protein</fullName>
    </submittedName>
</protein>
<feature type="transmembrane region" description="Helical" evidence="6">
    <location>
        <begin position="75"/>
        <end position="93"/>
    </location>
</feature>
<feature type="domain" description="ComEC/Rec2-related protein" evidence="7">
    <location>
        <begin position="300"/>
        <end position="585"/>
    </location>
</feature>
<feature type="transmembrane region" description="Helical" evidence="6">
    <location>
        <begin position="468"/>
        <end position="492"/>
    </location>
</feature>
<evidence type="ECO:0000256" key="2">
    <source>
        <dbReference type="ARBA" id="ARBA00022475"/>
    </source>
</evidence>
<keyword evidence="3 6" id="KW-0812">Transmembrane</keyword>
<evidence type="ECO:0000256" key="3">
    <source>
        <dbReference type="ARBA" id="ARBA00022692"/>
    </source>
</evidence>
<dbReference type="NCBIfam" id="TIGR00360">
    <property type="entry name" value="ComEC_N-term"/>
    <property type="match status" value="1"/>
</dbReference>
<feature type="transmembrane region" description="Helical" evidence="6">
    <location>
        <begin position="569"/>
        <end position="584"/>
    </location>
</feature>
<dbReference type="RefSeq" id="WP_184708481.1">
    <property type="nucleotide sequence ID" value="NZ_JACHBG010000014.1"/>
</dbReference>